<sequence length="84" mass="9065">PATEREETSEPVREGPVPWVLSARDESALRGQAERLMSVVDEHPPVDIGYSLATTRSAFAHRAVVVGEDRAVLLDGLTALAEGR</sequence>
<gene>
    <name evidence="3" type="ORF">KYY02_33070</name>
</gene>
<evidence type="ECO:0000256" key="2">
    <source>
        <dbReference type="ARBA" id="ARBA00023268"/>
    </source>
</evidence>
<dbReference type="EMBL" id="JAHWZY010000167">
    <property type="protein sequence ID" value="MEZ3183313.1"/>
    <property type="molecule type" value="Genomic_DNA"/>
</dbReference>
<evidence type="ECO:0000313" key="4">
    <source>
        <dbReference type="Proteomes" id="UP001567537"/>
    </source>
</evidence>
<feature type="non-terminal residue" evidence="3">
    <location>
        <position position="84"/>
    </location>
</feature>
<proteinExistence type="predicted"/>
<organism evidence="3 4">
    <name type="scientific">Streptomyces pimonensis</name>
    <dbReference type="NCBI Taxonomy" id="2860288"/>
    <lineage>
        <taxon>Bacteria</taxon>
        <taxon>Bacillati</taxon>
        <taxon>Actinomycetota</taxon>
        <taxon>Actinomycetes</taxon>
        <taxon>Kitasatosporales</taxon>
        <taxon>Streptomycetaceae</taxon>
        <taxon>Streptomyces</taxon>
    </lineage>
</organism>
<dbReference type="PANTHER" id="PTHR43775">
    <property type="entry name" value="FATTY ACID SYNTHASE"/>
    <property type="match status" value="1"/>
</dbReference>
<dbReference type="PANTHER" id="PTHR43775:SF51">
    <property type="entry name" value="INACTIVE PHENOLPHTHIOCEROL SYNTHESIS POLYKETIDE SYNTHASE TYPE I PKS1-RELATED"/>
    <property type="match status" value="1"/>
</dbReference>
<dbReference type="RefSeq" id="WP_371244947.1">
    <property type="nucleotide sequence ID" value="NZ_JAHWZY010000167.1"/>
</dbReference>
<comment type="caution">
    <text evidence="3">The sequence shown here is derived from an EMBL/GenBank/DDBJ whole genome shotgun (WGS) entry which is preliminary data.</text>
</comment>
<protein>
    <submittedName>
        <fullName evidence="3">Uncharacterized protein</fullName>
    </submittedName>
</protein>
<evidence type="ECO:0000256" key="1">
    <source>
        <dbReference type="ARBA" id="ARBA00022679"/>
    </source>
</evidence>
<reference evidence="3 4" key="1">
    <citation type="journal article" date="2021" name="Res Sq">
        <title>Streptomyces Pimoensis sp. nov., Isolated From the Taklimakan Desert in Xinjiang, China.</title>
        <authorList>
            <person name="Zhang P."/>
            <person name="Luo X."/>
            <person name="Luo X."/>
            <person name="Liu Z."/>
            <person name="Xia Z."/>
            <person name="Wan C."/>
            <person name="zhang L."/>
        </authorList>
    </citation>
    <scope>NUCLEOTIDE SEQUENCE [LARGE SCALE GENOMIC DNA]</scope>
    <source>
        <strain evidence="3 4">TRM75549</strain>
    </source>
</reference>
<dbReference type="Proteomes" id="UP001567537">
    <property type="component" value="Unassembled WGS sequence"/>
</dbReference>
<keyword evidence="2" id="KW-0511">Multifunctional enzyme</keyword>
<keyword evidence="4" id="KW-1185">Reference proteome</keyword>
<dbReference type="Pfam" id="PF22621">
    <property type="entry name" value="CurL-like_PKS_C"/>
    <property type="match status" value="1"/>
</dbReference>
<dbReference type="InterPro" id="IPR050091">
    <property type="entry name" value="PKS_NRPS_Biosynth_Enz"/>
</dbReference>
<accession>A0ABV4J958</accession>
<evidence type="ECO:0000313" key="3">
    <source>
        <dbReference type="EMBL" id="MEZ3183313.1"/>
    </source>
</evidence>
<name>A0ABV4J958_9ACTN</name>
<dbReference type="Gene3D" id="3.30.70.3290">
    <property type="match status" value="1"/>
</dbReference>
<keyword evidence="1" id="KW-0808">Transferase</keyword>
<feature type="non-terminal residue" evidence="3">
    <location>
        <position position="1"/>
    </location>
</feature>